<dbReference type="SUPFAM" id="SSF48452">
    <property type="entry name" value="TPR-like"/>
    <property type="match status" value="1"/>
</dbReference>
<evidence type="ECO:0000313" key="1">
    <source>
        <dbReference type="EMBL" id="MEX5728550.1"/>
    </source>
</evidence>
<dbReference type="RefSeq" id="WP_125406525.1">
    <property type="nucleotide sequence ID" value="NZ_JBEHHI010000002.1"/>
</dbReference>
<evidence type="ECO:0000313" key="2">
    <source>
        <dbReference type="Proteomes" id="UP001560019"/>
    </source>
</evidence>
<dbReference type="Proteomes" id="UP001560019">
    <property type="component" value="Unassembled WGS sequence"/>
</dbReference>
<accession>A0ABV3XT84</accession>
<keyword evidence="2" id="KW-1185">Reference proteome</keyword>
<name>A0ABV3XT84_9RHOB</name>
<dbReference type="InterPro" id="IPR011990">
    <property type="entry name" value="TPR-like_helical_dom_sf"/>
</dbReference>
<comment type="caution">
    <text evidence="1">The sequence shown here is derived from an EMBL/GenBank/DDBJ whole genome shotgun (WGS) entry which is preliminary data.</text>
</comment>
<sequence length="682" mass="76063">MTEALKQKGPERHPWLEVLEASPEASVSDLMAGYAAVFPYTRADAPDAARTLVGHLPAEDPARIALASGILSWLRMKRDEHLPADRARLQDFIRQVSEAFEIIALLDQTEPALELRDKYVRWFAWANRLNLTPSRDARASYFRMLANTQPILAERLADPDALAPFWMRLCRESGSTYPKGYLQIGLLGLRRLPGAIERGERPWIAGLAAWALEQAPSDKEFMRAWSPLKRLHPAGPKVLRQNVFNVLSQKTYVDAGIETPGWWASDPVFPKLQDSKGRAHSLEPPAPELRESIIHDLRDGVRFSDLDDRLNTMVERYERYTDATGDVYFLVRSFCNVGNILLRNSVNDHSEVARFAQNLARKTLRYQPRNPIAWGLWRDALFSGGAYDAAVALGWETVRRFPSNPLMRNELAEILIALDQADVALALLDDAIEAQAFNAVTYAILARLLANRGDMEAARTAIEDGLTIDSENAIPTQWRSYLDDGKPLPLLAAARKRVIDAVDADSSDEVIAELGRSGHLRHLRQRLQSDASAVEELQEILNTDPSFAYAQILAARHNLWHASEQALPPVAAAFEEALASEDIERLTALTEQMPRLESLILLARAILGDAVAAREIDGRLRSPSAMDDARAIEILQSRFQPVFELIDGGLEPSEAVSEYADQLRIAIYDTNEAVSAPELLVA</sequence>
<proteinExistence type="predicted"/>
<dbReference type="EMBL" id="JBEHHI010000002">
    <property type="protein sequence ID" value="MEX5728550.1"/>
    <property type="molecule type" value="Genomic_DNA"/>
</dbReference>
<dbReference type="Gene3D" id="1.25.40.10">
    <property type="entry name" value="Tetratricopeptide repeat domain"/>
    <property type="match status" value="1"/>
</dbReference>
<organism evidence="1 2">
    <name type="scientific">Rhodovulum iodosum</name>
    <dbReference type="NCBI Taxonomy" id="68291"/>
    <lineage>
        <taxon>Bacteria</taxon>
        <taxon>Pseudomonadati</taxon>
        <taxon>Pseudomonadota</taxon>
        <taxon>Alphaproteobacteria</taxon>
        <taxon>Rhodobacterales</taxon>
        <taxon>Paracoccaceae</taxon>
        <taxon>Rhodovulum</taxon>
    </lineage>
</organism>
<protein>
    <submittedName>
        <fullName evidence="1">Tetratricopeptide (TPR) repeat protein</fullName>
    </submittedName>
</protein>
<gene>
    <name evidence="1" type="ORF">Ga0609869_001903</name>
</gene>
<reference evidence="1 2" key="1">
    <citation type="submission" date="2024-06" db="EMBL/GenBank/DDBJ databases">
        <title>Genome of Rhodovulum iodosum, a marine photoferrotroph.</title>
        <authorList>
            <person name="Bianchini G."/>
            <person name="Nikeleit V."/>
            <person name="Kappler A."/>
            <person name="Bryce C."/>
            <person name="Sanchez-Baracaldo P."/>
        </authorList>
    </citation>
    <scope>NUCLEOTIDE SEQUENCE [LARGE SCALE GENOMIC DNA]</scope>
    <source>
        <strain evidence="1 2">UT/N1</strain>
    </source>
</reference>